<dbReference type="PROSITE" id="PS50865">
    <property type="entry name" value="ZF_MYND_2"/>
    <property type="match status" value="1"/>
</dbReference>
<evidence type="ECO:0000256" key="4">
    <source>
        <dbReference type="PROSITE-ProRule" id="PRU00134"/>
    </source>
</evidence>
<dbReference type="EMBL" id="JAEVFJ010000003">
    <property type="protein sequence ID" value="KAH8106053.1"/>
    <property type="molecule type" value="Genomic_DNA"/>
</dbReference>
<dbReference type="SUPFAM" id="SSF144232">
    <property type="entry name" value="HIT/MYND zinc finger-like"/>
    <property type="match status" value="1"/>
</dbReference>
<reference evidence="7" key="1">
    <citation type="journal article" date="2021" name="New Phytol.">
        <title>Evolutionary innovations through gain and loss of genes in the ectomycorrhizal Boletales.</title>
        <authorList>
            <person name="Wu G."/>
            <person name="Miyauchi S."/>
            <person name="Morin E."/>
            <person name="Kuo A."/>
            <person name="Drula E."/>
            <person name="Varga T."/>
            <person name="Kohler A."/>
            <person name="Feng B."/>
            <person name="Cao Y."/>
            <person name="Lipzen A."/>
            <person name="Daum C."/>
            <person name="Hundley H."/>
            <person name="Pangilinan J."/>
            <person name="Johnson J."/>
            <person name="Barry K."/>
            <person name="LaButti K."/>
            <person name="Ng V."/>
            <person name="Ahrendt S."/>
            <person name="Min B."/>
            <person name="Choi I.G."/>
            <person name="Park H."/>
            <person name="Plett J.M."/>
            <person name="Magnuson J."/>
            <person name="Spatafora J.W."/>
            <person name="Nagy L.G."/>
            <person name="Henrissat B."/>
            <person name="Grigoriev I.V."/>
            <person name="Yang Z.L."/>
            <person name="Xu J."/>
            <person name="Martin F.M."/>
        </authorList>
    </citation>
    <scope>NUCLEOTIDE SEQUENCE</scope>
    <source>
        <strain evidence="7">KKN 215</strain>
    </source>
</reference>
<dbReference type="OrthoDB" id="265717at2759"/>
<keyword evidence="3" id="KW-0862">Zinc</keyword>
<accession>A0A8K0UWF1</accession>
<dbReference type="AlphaFoldDB" id="A0A8K0UWF1"/>
<feature type="domain" description="MYND-type" evidence="6">
    <location>
        <begin position="6"/>
        <end position="38"/>
    </location>
</feature>
<evidence type="ECO:0000256" key="1">
    <source>
        <dbReference type="ARBA" id="ARBA00022723"/>
    </source>
</evidence>
<organism evidence="7 8">
    <name type="scientific">Cristinia sonorae</name>
    <dbReference type="NCBI Taxonomy" id="1940300"/>
    <lineage>
        <taxon>Eukaryota</taxon>
        <taxon>Fungi</taxon>
        <taxon>Dikarya</taxon>
        <taxon>Basidiomycota</taxon>
        <taxon>Agaricomycotina</taxon>
        <taxon>Agaricomycetes</taxon>
        <taxon>Agaricomycetidae</taxon>
        <taxon>Agaricales</taxon>
        <taxon>Pleurotineae</taxon>
        <taxon>Stephanosporaceae</taxon>
        <taxon>Cristinia</taxon>
    </lineage>
</organism>
<evidence type="ECO:0000313" key="8">
    <source>
        <dbReference type="Proteomes" id="UP000813824"/>
    </source>
</evidence>
<gene>
    <name evidence="7" type="ORF">BXZ70DRAFT_1004339</name>
</gene>
<evidence type="ECO:0000313" key="7">
    <source>
        <dbReference type="EMBL" id="KAH8106053.1"/>
    </source>
</evidence>
<dbReference type="Gene3D" id="6.10.140.2220">
    <property type="match status" value="1"/>
</dbReference>
<dbReference type="Proteomes" id="UP000813824">
    <property type="component" value="Unassembled WGS sequence"/>
</dbReference>
<dbReference type="InterPro" id="IPR002893">
    <property type="entry name" value="Znf_MYND"/>
</dbReference>
<feature type="region of interest" description="Disordered" evidence="5">
    <location>
        <begin position="210"/>
        <end position="243"/>
    </location>
</feature>
<name>A0A8K0UWF1_9AGAR</name>
<comment type="caution">
    <text evidence="7">The sequence shown here is derived from an EMBL/GenBank/DDBJ whole genome shotgun (WGS) entry which is preliminary data.</text>
</comment>
<proteinExistence type="predicted"/>
<feature type="compositionally biased region" description="Acidic residues" evidence="5">
    <location>
        <begin position="231"/>
        <end position="243"/>
    </location>
</feature>
<sequence length="243" mass="27991">MHRQSKEAPSLKMCPCREAYYCGPEHQKLHWKVHRKTCFNKQHTTPLTALERGVMFLLQTFDATLVELAIKAMLKEDVNIDLEHAVNTQAVEFLIEPRDSMEDLEAAVDAGKIPPVRISREVKIVSIAEECKRRGIDPPYFEHPADRQSRIRRNRLGVVMIFQPGGRAVTKATPNIQLGMWRMMQENEKKTTNPPIFYLSIHTTNSMVGHELQQEADPRGFKEESERLDRDAEEDPEVDGLCW</sequence>
<dbReference type="Pfam" id="PF01753">
    <property type="entry name" value="zf-MYND"/>
    <property type="match status" value="1"/>
</dbReference>
<evidence type="ECO:0000259" key="6">
    <source>
        <dbReference type="PROSITE" id="PS50865"/>
    </source>
</evidence>
<keyword evidence="1" id="KW-0479">Metal-binding</keyword>
<evidence type="ECO:0000256" key="3">
    <source>
        <dbReference type="ARBA" id="ARBA00022833"/>
    </source>
</evidence>
<keyword evidence="2 4" id="KW-0863">Zinc-finger</keyword>
<evidence type="ECO:0000256" key="2">
    <source>
        <dbReference type="ARBA" id="ARBA00022771"/>
    </source>
</evidence>
<keyword evidence="8" id="KW-1185">Reference proteome</keyword>
<dbReference type="GO" id="GO:0008270">
    <property type="term" value="F:zinc ion binding"/>
    <property type="evidence" value="ECO:0007669"/>
    <property type="project" value="UniProtKB-KW"/>
</dbReference>
<evidence type="ECO:0000256" key="5">
    <source>
        <dbReference type="SAM" id="MobiDB-lite"/>
    </source>
</evidence>
<protein>
    <recommendedName>
        <fullName evidence="6">MYND-type domain-containing protein</fullName>
    </recommendedName>
</protein>
<feature type="compositionally biased region" description="Basic and acidic residues" evidence="5">
    <location>
        <begin position="212"/>
        <end position="230"/>
    </location>
</feature>